<name>A0ABX0X6P5_9BACT</name>
<reference evidence="1 2" key="1">
    <citation type="submission" date="2020-03" db="EMBL/GenBank/DDBJ databases">
        <title>Genomic Encyclopedia of Type Strains, Phase IV (KMG-IV): sequencing the most valuable type-strain genomes for metagenomic binning, comparative biology and taxonomic classification.</title>
        <authorList>
            <person name="Goeker M."/>
        </authorList>
    </citation>
    <scope>NUCLEOTIDE SEQUENCE [LARGE SCALE GENOMIC DNA]</scope>
    <source>
        <strain evidence="1 2">DSM 105096</strain>
    </source>
</reference>
<sequence>MLSLSLTDFYALTPWEFIEAYEARRTYDQDRWQQTRYIMWAAMRPHYKKLDVTDVLSLSVDKAAAKPPPETEEQRQQRLKVAAKLDAQAALEYANRNQPQP</sequence>
<protein>
    <submittedName>
        <fullName evidence="1">Uncharacterized protein</fullName>
    </submittedName>
</protein>
<gene>
    <name evidence="1" type="ORF">GGR27_000283</name>
</gene>
<comment type="caution">
    <text evidence="1">The sequence shown here is derived from an EMBL/GenBank/DDBJ whole genome shotgun (WGS) entry which is preliminary data.</text>
</comment>
<organism evidence="1 2">
    <name type="scientific">Neolewinella antarctica</name>
    <dbReference type="NCBI Taxonomy" id="442734"/>
    <lineage>
        <taxon>Bacteria</taxon>
        <taxon>Pseudomonadati</taxon>
        <taxon>Bacteroidota</taxon>
        <taxon>Saprospiria</taxon>
        <taxon>Saprospirales</taxon>
        <taxon>Lewinellaceae</taxon>
        <taxon>Neolewinella</taxon>
    </lineage>
</organism>
<keyword evidence="2" id="KW-1185">Reference proteome</keyword>
<accession>A0ABX0X6P5</accession>
<evidence type="ECO:0000313" key="2">
    <source>
        <dbReference type="Proteomes" id="UP000770785"/>
    </source>
</evidence>
<dbReference type="EMBL" id="JAATJH010000001">
    <property type="protein sequence ID" value="NJC24802.1"/>
    <property type="molecule type" value="Genomic_DNA"/>
</dbReference>
<dbReference type="Proteomes" id="UP000770785">
    <property type="component" value="Unassembled WGS sequence"/>
</dbReference>
<evidence type="ECO:0000313" key="1">
    <source>
        <dbReference type="EMBL" id="NJC24802.1"/>
    </source>
</evidence>
<proteinExistence type="predicted"/>
<dbReference type="RefSeq" id="WP_168035610.1">
    <property type="nucleotide sequence ID" value="NZ_JAATJH010000001.1"/>
</dbReference>